<dbReference type="PANTHER" id="PTHR43655:SF8">
    <property type="entry name" value="PARAPLEGIN"/>
    <property type="match status" value="1"/>
</dbReference>
<sequence>MYGAYEASQAYAVDPVNGSQGVFFKNVAGLQEAPDRLGAKVPKCALLLGSPGSGKTLLAKAVATKMQVPFLSLNGSECIEMNVGINPETVVSRNGWNGI</sequence>
<evidence type="ECO:0000256" key="2">
    <source>
        <dbReference type="ARBA" id="ARBA00022723"/>
    </source>
</evidence>
<evidence type="ECO:0000313" key="8">
    <source>
        <dbReference type="EMBL" id="EDS34449.1"/>
    </source>
</evidence>
<dbReference type="InterPro" id="IPR050928">
    <property type="entry name" value="ATP-dep_Zn_Metalloprotease"/>
</dbReference>
<dbReference type="EMBL" id="DS232087">
    <property type="protein sequence ID" value="EDS34449.1"/>
    <property type="molecule type" value="Genomic_DNA"/>
</dbReference>
<accession>B0WTK0</accession>
<keyword evidence="5" id="KW-0067">ATP-binding</keyword>
<keyword evidence="3" id="KW-0547">Nucleotide-binding</keyword>
<dbReference type="AlphaFoldDB" id="B0WTK0"/>
<dbReference type="OrthoDB" id="1413014at2759"/>
<reference evidence="8" key="1">
    <citation type="submission" date="2007-03" db="EMBL/GenBank/DDBJ databases">
        <title>Annotation of Culex pipiens quinquefasciatus.</title>
        <authorList>
            <consortium name="The Broad Institute Genome Sequencing Platform"/>
            <person name="Atkinson P.W."/>
            <person name="Hemingway J."/>
            <person name="Christensen B.M."/>
            <person name="Higgs S."/>
            <person name="Kodira C."/>
            <person name="Hannick L."/>
            <person name="Megy K."/>
            <person name="O'Leary S."/>
            <person name="Pearson M."/>
            <person name="Haas B.J."/>
            <person name="Mauceli E."/>
            <person name="Wortman J.R."/>
            <person name="Lee N.H."/>
            <person name="Guigo R."/>
            <person name="Stanke M."/>
            <person name="Alvarado L."/>
            <person name="Amedeo P."/>
            <person name="Antoine C.H."/>
            <person name="Arensburger P."/>
            <person name="Bidwell S.L."/>
            <person name="Crawford M."/>
            <person name="Camaro F."/>
            <person name="Devon K."/>
            <person name="Engels R."/>
            <person name="Hammond M."/>
            <person name="Howarth C."/>
            <person name="Koehrsen M."/>
            <person name="Lawson D."/>
            <person name="Montgomery P."/>
            <person name="Nene V."/>
            <person name="Nusbaum C."/>
            <person name="Puiu D."/>
            <person name="Romero-Severson J."/>
            <person name="Severson D.W."/>
            <person name="Shumway M."/>
            <person name="Sisk P."/>
            <person name="Stolte C."/>
            <person name="Zeng Q."/>
            <person name="Eisenstadt E."/>
            <person name="Fraser-Liggett C."/>
            <person name="Strausberg R."/>
            <person name="Galagan J."/>
            <person name="Birren B."/>
            <person name="Collins F.H."/>
        </authorList>
    </citation>
    <scope>NUCLEOTIDE SEQUENCE [LARGE SCALE GENOMIC DNA]</scope>
    <source>
        <strain evidence="8">JHB</strain>
    </source>
</reference>
<dbReference type="STRING" id="7176.B0WTK0"/>
<dbReference type="InterPro" id="IPR027417">
    <property type="entry name" value="P-loop_NTPase"/>
</dbReference>
<dbReference type="InParanoid" id="B0WTK0"/>
<protein>
    <submittedName>
        <fullName evidence="8 9">Paraplegin</fullName>
    </submittedName>
</protein>
<organism>
    <name type="scientific">Culex quinquefasciatus</name>
    <name type="common">Southern house mosquito</name>
    <name type="synonym">Culex pungens</name>
    <dbReference type="NCBI Taxonomy" id="7176"/>
    <lineage>
        <taxon>Eukaryota</taxon>
        <taxon>Metazoa</taxon>
        <taxon>Ecdysozoa</taxon>
        <taxon>Arthropoda</taxon>
        <taxon>Hexapoda</taxon>
        <taxon>Insecta</taxon>
        <taxon>Pterygota</taxon>
        <taxon>Neoptera</taxon>
        <taxon>Endopterygota</taxon>
        <taxon>Diptera</taxon>
        <taxon>Nematocera</taxon>
        <taxon>Culicoidea</taxon>
        <taxon>Culicidae</taxon>
        <taxon>Culicinae</taxon>
        <taxon>Culicini</taxon>
        <taxon>Culex</taxon>
        <taxon>Culex</taxon>
    </lineage>
</organism>
<dbReference type="PANTHER" id="PTHR43655">
    <property type="entry name" value="ATP-DEPENDENT PROTEASE"/>
    <property type="match status" value="1"/>
</dbReference>
<comment type="cofactor">
    <cofactor evidence="1">
        <name>Zn(2+)</name>
        <dbReference type="ChEBI" id="CHEBI:29105"/>
    </cofactor>
</comment>
<proteinExistence type="predicted"/>
<dbReference type="GO" id="GO:0016887">
    <property type="term" value="F:ATP hydrolysis activity"/>
    <property type="evidence" value="ECO:0007669"/>
    <property type="project" value="InterPro"/>
</dbReference>
<dbReference type="GO" id="GO:0005524">
    <property type="term" value="F:ATP binding"/>
    <property type="evidence" value="ECO:0007669"/>
    <property type="project" value="UniProtKB-KW"/>
</dbReference>
<keyword evidence="6" id="KW-0482">Metalloprotease</keyword>
<dbReference type="Pfam" id="PF00004">
    <property type="entry name" value="AAA"/>
    <property type="match status" value="1"/>
</dbReference>
<keyword evidence="4" id="KW-0862">Zinc</keyword>
<evidence type="ECO:0000313" key="9">
    <source>
        <dbReference type="EnsemblMetazoa" id="CPIJ010650-PA"/>
    </source>
</evidence>
<evidence type="ECO:0000259" key="7">
    <source>
        <dbReference type="Pfam" id="PF00004"/>
    </source>
</evidence>
<dbReference type="KEGG" id="cqu:CpipJ_CPIJ010650"/>
<dbReference type="EnsemblMetazoa" id="CPIJ010650-RA">
    <property type="protein sequence ID" value="CPIJ010650-PA"/>
    <property type="gene ID" value="CPIJ010650"/>
</dbReference>
<dbReference type="VEuPathDB" id="VectorBase:CQUJHB006063"/>
<evidence type="ECO:0000313" key="10">
    <source>
        <dbReference type="Proteomes" id="UP000002320"/>
    </source>
</evidence>
<evidence type="ECO:0000256" key="3">
    <source>
        <dbReference type="ARBA" id="ARBA00022741"/>
    </source>
</evidence>
<dbReference type="eggNOG" id="KOG0731">
    <property type="taxonomic scope" value="Eukaryota"/>
</dbReference>
<reference evidence="9" key="2">
    <citation type="submission" date="2021-02" db="UniProtKB">
        <authorList>
            <consortium name="EnsemblMetazoa"/>
        </authorList>
    </citation>
    <scope>IDENTIFICATION</scope>
    <source>
        <strain evidence="9">JHB</strain>
    </source>
</reference>
<evidence type="ECO:0000256" key="4">
    <source>
        <dbReference type="ARBA" id="ARBA00022833"/>
    </source>
</evidence>
<dbReference type="GO" id="GO:0046872">
    <property type="term" value="F:metal ion binding"/>
    <property type="evidence" value="ECO:0007669"/>
    <property type="project" value="UniProtKB-KW"/>
</dbReference>
<dbReference type="VEuPathDB" id="VectorBase:CPIJ010650"/>
<dbReference type="GO" id="GO:0008237">
    <property type="term" value="F:metallopeptidase activity"/>
    <property type="evidence" value="ECO:0007669"/>
    <property type="project" value="UniProtKB-KW"/>
</dbReference>
<dbReference type="SUPFAM" id="SSF52540">
    <property type="entry name" value="P-loop containing nucleoside triphosphate hydrolases"/>
    <property type="match status" value="1"/>
</dbReference>
<dbReference type="GO" id="GO:0034982">
    <property type="term" value="P:mitochondrial protein processing"/>
    <property type="evidence" value="ECO:0007669"/>
    <property type="project" value="TreeGrafter"/>
</dbReference>
<keyword evidence="6" id="KW-0378">Hydrolase</keyword>
<gene>
    <name evidence="9" type="primary">6042986</name>
    <name evidence="8" type="ORF">CpipJ_CPIJ010650</name>
</gene>
<name>B0WTK0_CULQU</name>
<dbReference type="InterPro" id="IPR003959">
    <property type="entry name" value="ATPase_AAA_core"/>
</dbReference>
<keyword evidence="6" id="KW-0645">Protease</keyword>
<keyword evidence="10" id="KW-1185">Reference proteome</keyword>
<feature type="domain" description="ATPase AAA-type core" evidence="7">
    <location>
        <begin position="46"/>
        <end position="90"/>
    </location>
</feature>
<evidence type="ECO:0000256" key="5">
    <source>
        <dbReference type="ARBA" id="ARBA00022840"/>
    </source>
</evidence>
<dbReference type="Gene3D" id="3.40.50.300">
    <property type="entry name" value="P-loop containing nucleotide triphosphate hydrolases"/>
    <property type="match status" value="1"/>
</dbReference>
<keyword evidence="2" id="KW-0479">Metal-binding</keyword>
<dbReference type="GO" id="GO:0005745">
    <property type="term" value="C:m-AAA complex"/>
    <property type="evidence" value="ECO:0007669"/>
    <property type="project" value="TreeGrafter"/>
</dbReference>
<dbReference type="HOGENOM" id="CLU_2322671_0_0_1"/>
<evidence type="ECO:0000256" key="6">
    <source>
        <dbReference type="ARBA" id="ARBA00023049"/>
    </source>
</evidence>
<dbReference type="Proteomes" id="UP000002320">
    <property type="component" value="Unassembled WGS sequence"/>
</dbReference>
<evidence type="ECO:0000256" key="1">
    <source>
        <dbReference type="ARBA" id="ARBA00001947"/>
    </source>
</evidence>